<proteinExistence type="predicted"/>
<dbReference type="EMBL" id="BQNB010013968">
    <property type="protein sequence ID" value="GJT22444.1"/>
    <property type="molecule type" value="Genomic_DNA"/>
</dbReference>
<sequence length="183" mass="22077">MAQMGQNSLPDDWVRHNSILCQANIPILNKEKNDVVRWQSQDKNMVNFSINRAWKDLSENYGKVDWCNVVWFSNMIPRHAFIVYDEMDSHEHLFFKCQYADKIWREAIIKCQMKGRSNEWKSIIDELIRLPKRNSRNFQNMRKDWKEVWDSIEEVMKMKLSRLKFKRTEEVPSAYNIWGTVLS</sequence>
<reference evidence="1" key="1">
    <citation type="journal article" date="2022" name="Int. J. Mol. Sci.">
        <title>Draft Genome of Tanacetum Coccineum: Genomic Comparison of Closely Related Tanacetum-Family Plants.</title>
        <authorList>
            <person name="Yamashiro T."/>
            <person name="Shiraishi A."/>
            <person name="Nakayama K."/>
            <person name="Satake H."/>
        </authorList>
    </citation>
    <scope>NUCLEOTIDE SEQUENCE</scope>
</reference>
<protein>
    <submittedName>
        <fullName evidence="1">Uncharacterized protein</fullName>
    </submittedName>
</protein>
<accession>A0ABQ5C7A4</accession>
<keyword evidence="2" id="KW-1185">Reference proteome</keyword>
<evidence type="ECO:0000313" key="1">
    <source>
        <dbReference type="EMBL" id="GJT22444.1"/>
    </source>
</evidence>
<gene>
    <name evidence="1" type="ORF">Tco_0892381</name>
</gene>
<name>A0ABQ5C7A4_9ASTR</name>
<comment type="caution">
    <text evidence="1">The sequence shown here is derived from an EMBL/GenBank/DDBJ whole genome shotgun (WGS) entry which is preliminary data.</text>
</comment>
<dbReference type="Proteomes" id="UP001151760">
    <property type="component" value="Unassembled WGS sequence"/>
</dbReference>
<evidence type="ECO:0000313" key="2">
    <source>
        <dbReference type="Proteomes" id="UP001151760"/>
    </source>
</evidence>
<organism evidence="1 2">
    <name type="scientific">Tanacetum coccineum</name>
    <dbReference type="NCBI Taxonomy" id="301880"/>
    <lineage>
        <taxon>Eukaryota</taxon>
        <taxon>Viridiplantae</taxon>
        <taxon>Streptophyta</taxon>
        <taxon>Embryophyta</taxon>
        <taxon>Tracheophyta</taxon>
        <taxon>Spermatophyta</taxon>
        <taxon>Magnoliopsida</taxon>
        <taxon>eudicotyledons</taxon>
        <taxon>Gunneridae</taxon>
        <taxon>Pentapetalae</taxon>
        <taxon>asterids</taxon>
        <taxon>campanulids</taxon>
        <taxon>Asterales</taxon>
        <taxon>Asteraceae</taxon>
        <taxon>Asteroideae</taxon>
        <taxon>Anthemideae</taxon>
        <taxon>Anthemidinae</taxon>
        <taxon>Tanacetum</taxon>
    </lineage>
</organism>
<reference evidence="1" key="2">
    <citation type="submission" date="2022-01" db="EMBL/GenBank/DDBJ databases">
        <authorList>
            <person name="Yamashiro T."/>
            <person name="Shiraishi A."/>
            <person name="Satake H."/>
            <person name="Nakayama K."/>
        </authorList>
    </citation>
    <scope>NUCLEOTIDE SEQUENCE</scope>
</reference>